<dbReference type="InterPro" id="IPR006020">
    <property type="entry name" value="PTB/PI_dom"/>
</dbReference>
<reference evidence="3" key="1">
    <citation type="submission" date="2019-11" db="EMBL/GenBank/DDBJ databases">
        <title>The nuclear and mitochondrial genomes of Frieseomelitta varia - a highly eusocial stingless bee (Meliponini) with a permanently sterile worker caste.</title>
        <authorList>
            <person name="Freitas F.C.P."/>
            <person name="Lourenco A.P."/>
            <person name="Nunes F.M.F."/>
            <person name="Paschoal A.R."/>
            <person name="Abreu F.C.P."/>
            <person name="Barbin F.O."/>
            <person name="Bataglia L."/>
            <person name="Cardoso-Junior C.A.M."/>
            <person name="Cervoni M.S."/>
            <person name="Silva S.R."/>
            <person name="Dalarmi F."/>
            <person name="Del Lama M.A."/>
            <person name="Depintor T.S."/>
            <person name="Ferreira K.M."/>
            <person name="Goria P.S."/>
            <person name="Jaskot M.C."/>
            <person name="Lago D.C."/>
            <person name="Luna-Lucena D."/>
            <person name="Moda L.M."/>
            <person name="Nascimento L."/>
            <person name="Pedrino M."/>
            <person name="Rabico F.O."/>
            <person name="Sanches F.C."/>
            <person name="Santos D.E."/>
            <person name="Santos C.G."/>
            <person name="Vieira J."/>
            <person name="Lopes T.F."/>
            <person name="Barchuk A.R."/>
            <person name="Hartfelder K."/>
            <person name="Simoes Z.L.P."/>
            <person name="Bitondi M.M.G."/>
            <person name="Pinheiro D.G."/>
        </authorList>
    </citation>
    <scope>NUCLEOTIDE SEQUENCE</scope>
    <source>
        <strain evidence="3">USP_RPSP 00005682</strain>
        <tissue evidence="3">Whole individual</tissue>
    </source>
</reference>
<feature type="region of interest" description="Disordered" evidence="1">
    <location>
        <begin position="589"/>
        <end position="684"/>
    </location>
</feature>
<organism evidence="3 4">
    <name type="scientific">Frieseomelitta varia</name>
    <dbReference type="NCBI Taxonomy" id="561572"/>
    <lineage>
        <taxon>Eukaryota</taxon>
        <taxon>Metazoa</taxon>
        <taxon>Ecdysozoa</taxon>
        <taxon>Arthropoda</taxon>
        <taxon>Hexapoda</taxon>
        <taxon>Insecta</taxon>
        <taxon>Pterygota</taxon>
        <taxon>Neoptera</taxon>
        <taxon>Endopterygota</taxon>
        <taxon>Hymenoptera</taxon>
        <taxon>Apocrita</taxon>
        <taxon>Aculeata</taxon>
        <taxon>Apoidea</taxon>
        <taxon>Anthophila</taxon>
        <taxon>Apidae</taxon>
        <taxon>Frieseomelitta</taxon>
    </lineage>
</organism>
<proteinExistence type="predicted"/>
<feature type="compositionally biased region" description="Basic and acidic residues" evidence="1">
    <location>
        <begin position="392"/>
        <end position="402"/>
    </location>
</feature>
<accession>A0A833S0R5</accession>
<evidence type="ECO:0000313" key="3">
    <source>
        <dbReference type="EMBL" id="KAF3427665.1"/>
    </source>
</evidence>
<dbReference type="Proteomes" id="UP000655588">
    <property type="component" value="Unassembled WGS sequence"/>
</dbReference>
<feature type="compositionally biased region" description="Polar residues" evidence="1">
    <location>
        <begin position="479"/>
        <end position="491"/>
    </location>
</feature>
<feature type="region of interest" description="Disordered" evidence="1">
    <location>
        <begin position="1034"/>
        <end position="1056"/>
    </location>
</feature>
<dbReference type="SMART" id="SM00462">
    <property type="entry name" value="PTB"/>
    <property type="match status" value="1"/>
</dbReference>
<dbReference type="PANTHER" id="PTHR21219:SF4">
    <property type="entry name" value="PID DOMAIN-CONTAINING PROTEIN"/>
    <property type="match status" value="1"/>
</dbReference>
<sequence length="1164" mass="129135">MSCLGMSCYEDGFRLAGPASECSLRSKARIDALFEDSRSIYGSNFGGWYGGVSTMNSNHLEEMGADEQRRVNSAVQARIEAMFASVEAESGTPGECAAAILPVKYMGAAPVGGRVASVRGLQEPLRQLLERIDGSVRAELEVSRRGLTFRAPDITEKNNPFRRIAVWSALRLRSKPTPSGELHHAFLPLVGDHEQSQAGEEKHAGLYRTMRGLKTIADHYPPIFAVVMRRPGAARLLECHAFGCETEEDAVAAAATLYRALVADLDANRRRPRHANGVGCMSLASVASSAREPSPSSRLGIRMNVLQSEAVRLTPQHPVRPPRTKKTSVSSSVTEDETGKSELQKAPRRKKKNSDVKAEDILEARGRRREAVPKEKASQNVTSIQKTLDSSVSKKEERENIKNKTFGSKNELDAPEKIETGNSSSSASKIYDVGASGLYETVSNKYEKLPIIGRAGKDAEKRNKESEDAREKIYDKSYGSYNLNNPQVSSRDTPKSQETRSTRSDVLTYDRIEKPACKSEENSLYERAFKRNSKEERLYEDHFKDVDKIYSVAQEEIYNGRGEKLAAGKIKSSQEDIFFGRSCNNEVYQSSRENREDSVPMERRRPKDPERATTGKRVSRVVTMDKPLKKQLSDSTSNLNLTEFNQPRVRKRSRAGSEPPVSRSEDAVKALQETKLKRSQSDVDVDRGDLMTRVELPRRGSFLKPGSARRPNSVKGGTPLGFTELFDEFRNQEGLTSVDDILAAIIDPEGMSFNDLKPLYKEFLLKLAATLTQDELYQRSASIMRRRRRPQRRRSSRRTCLLGRAIKRSVSRLKGGPTEFTSVIFPARRLNDSFGSSSSCDARNNHRNRMLANKMGKRRSSWRANKHGVCHTTSEDSDTCTCQYLAIISNIGFPHSVDFIGRRLNRSAGAAANRSSSGYVSCSECSYDSESCTCVSADKCYCSLSRRIPTELHVPPNTVVCACDTDSCSESNKCYCARQPNRPTILEQLRQRGIVPSESTLSRAGSPDRVTKTGRCRTPFQGLDVPKVTHTSMVEQHKSQEINKTEVKQSSSSYGSSNNLALDYDLFNPGRKSQQSSDSEKVLVVSARDTQGRLVYVGGADRDKKCLSHCSSRSGAHHEALSIKKSAEIAAIFGADWNRISRRASNASSIKSSISLEAGLGYLP</sequence>
<evidence type="ECO:0000256" key="1">
    <source>
        <dbReference type="SAM" id="MobiDB-lite"/>
    </source>
</evidence>
<evidence type="ECO:0000313" key="4">
    <source>
        <dbReference type="Proteomes" id="UP000655588"/>
    </source>
</evidence>
<feature type="compositionally biased region" description="Basic and acidic residues" evidence="1">
    <location>
        <begin position="492"/>
        <end position="504"/>
    </location>
</feature>
<keyword evidence="4" id="KW-1185">Reference proteome</keyword>
<feature type="compositionally biased region" description="Polar residues" evidence="1">
    <location>
        <begin position="633"/>
        <end position="645"/>
    </location>
</feature>
<feature type="region of interest" description="Disordered" evidence="1">
    <location>
        <begin position="309"/>
        <end position="429"/>
    </location>
</feature>
<dbReference type="PANTHER" id="PTHR21219">
    <property type="entry name" value="FI19613P1"/>
    <property type="match status" value="1"/>
</dbReference>
<protein>
    <recommendedName>
        <fullName evidence="2">PID domain-containing protein</fullName>
    </recommendedName>
</protein>
<feature type="compositionally biased region" description="Basic and acidic residues" evidence="1">
    <location>
        <begin position="457"/>
        <end position="475"/>
    </location>
</feature>
<name>A0A833S0R5_9HYME</name>
<feature type="compositionally biased region" description="Polar residues" evidence="1">
    <location>
        <begin position="378"/>
        <end position="391"/>
    </location>
</feature>
<comment type="caution">
    <text evidence="3">The sequence shown here is derived from an EMBL/GenBank/DDBJ whole genome shotgun (WGS) entry which is preliminary data.</text>
</comment>
<feature type="compositionally biased region" description="Basic and acidic residues" evidence="1">
    <location>
        <begin position="663"/>
        <end position="684"/>
    </location>
</feature>
<feature type="compositionally biased region" description="Basic and acidic residues" evidence="1">
    <location>
        <begin position="1035"/>
        <end position="1047"/>
    </location>
</feature>
<dbReference type="AlphaFoldDB" id="A0A833S0R5"/>
<dbReference type="EMBL" id="WNWW01000248">
    <property type="protein sequence ID" value="KAF3427665.1"/>
    <property type="molecule type" value="Genomic_DNA"/>
</dbReference>
<feature type="domain" description="PID" evidence="2">
    <location>
        <begin position="96"/>
        <end position="272"/>
    </location>
</feature>
<feature type="compositionally biased region" description="Basic and acidic residues" evidence="1">
    <location>
        <begin position="592"/>
        <end position="613"/>
    </location>
</feature>
<feature type="compositionally biased region" description="Basic and acidic residues" evidence="1">
    <location>
        <begin position="410"/>
        <end position="419"/>
    </location>
</feature>
<feature type="region of interest" description="Disordered" evidence="1">
    <location>
        <begin position="457"/>
        <end position="504"/>
    </location>
</feature>
<feature type="compositionally biased region" description="Basic and acidic residues" evidence="1">
    <location>
        <begin position="353"/>
        <end position="377"/>
    </location>
</feature>
<gene>
    <name evidence="3" type="ORF">E2986_03803</name>
</gene>
<evidence type="ECO:0000259" key="2">
    <source>
        <dbReference type="SMART" id="SM00462"/>
    </source>
</evidence>